<reference evidence="2 3" key="1">
    <citation type="submission" date="2017-02" db="EMBL/GenBank/DDBJ databases">
        <authorList>
            <person name="Peterson S.W."/>
        </authorList>
    </citation>
    <scope>NUCLEOTIDE SEQUENCE [LARGE SCALE GENOMIC DNA]</scope>
    <source>
        <strain evidence="2 3">LSP_Lj1</strain>
    </source>
</reference>
<protein>
    <recommendedName>
        <fullName evidence="1">OB domain-containing protein</fullName>
    </recommendedName>
</protein>
<dbReference type="InterPro" id="IPR004365">
    <property type="entry name" value="NA-bd_OB_tRNA"/>
</dbReference>
<dbReference type="Pfam" id="PF01336">
    <property type="entry name" value="tRNA_anti-codon"/>
    <property type="match status" value="1"/>
</dbReference>
<organism evidence="2 3">
    <name type="scientific">Luteococcus japonicus LSP_Lj1</name>
    <dbReference type="NCBI Taxonomy" id="1255658"/>
    <lineage>
        <taxon>Bacteria</taxon>
        <taxon>Bacillati</taxon>
        <taxon>Actinomycetota</taxon>
        <taxon>Actinomycetes</taxon>
        <taxon>Propionibacteriales</taxon>
        <taxon>Propionibacteriaceae</taxon>
        <taxon>Luteococcus</taxon>
    </lineage>
</organism>
<dbReference type="STRING" id="1255658.FM114_11630"/>
<feature type="domain" description="OB" evidence="1">
    <location>
        <begin position="37"/>
        <end position="110"/>
    </location>
</feature>
<gene>
    <name evidence="2" type="ORF">FM114_11630</name>
</gene>
<name>A0A1R4K568_9ACTN</name>
<accession>A0A1R4K568</accession>
<dbReference type="Gene3D" id="2.40.50.140">
    <property type="entry name" value="Nucleic acid-binding proteins"/>
    <property type="match status" value="1"/>
</dbReference>
<keyword evidence="3" id="KW-1185">Reference proteome</keyword>
<dbReference type="GO" id="GO:0003676">
    <property type="term" value="F:nucleic acid binding"/>
    <property type="evidence" value="ECO:0007669"/>
    <property type="project" value="InterPro"/>
</dbReference>
<proteinExistence type="predicted"/>
<dbReference type="EMBL" id="FUKQ01000044">
    <property type="protein sequence ID" value="SJN39601.1"/>
    <property type="molecule type" value="Genomic_DNA"/>
</dbReference>
<dbReference type="CDD" id="cd04488">
    <property type="entry name" value="RecG_wedge_OBF"/>
    <property type="match status" value="1"/>
</dbReference>
<evidence type="ECO:0000259" key="1">
    <source>
        <dbReference type="Pfam" id="PF01336"/>
    </source>
</evidence>
<dbReference type="Proteomes" id="UP000188342">
    <property type="component" value="Unassembled WGS sequence"/>
</dbReference>
<dbReference type="InterPro" id="IPR012340">
    <property type="entry name" value="NA-bd_OB-fold"/>
</dbReference>
<dbReference type="AlphaFoldDB" id="A0A1R4K568"/>
<evidence type="ECO:0000313" key="3">
    <source>
        <dbReference type="Proteomes" id="UP000188342"/>
    </source>
</evidence>
<evidence type="ECO:0000313" key="2">
    <source>
        <dbReference type="EMBL" id="SJN39601.1"/>
    </source>
</evidence>
<sequence length="112" mass="12692">MRRFTTTEGQTQAEAMQEEAMSAGCASLSHCRMREQVRVRGVISQVTLNPRGVNRWLEAILDDGSGEVTLIWMGRRIVRGIEPGRKLEVEGRLTLFEGRPTIYNPKYSLLNL</sequence>